<sequence length="124" mass="14534">MQFNRKLEELDGGSSKRIKTKEQWKKRKMTLFDLTTRKVVNKFVFTVSYFEKNDLRMKTAHVHYSIGINYLNVQEPVESENVTEVTKKRRNSCESDLEPDVPATKKTKTKARVHGVMEKKPDRG</sequence>
<gene>
    <name evidence="2" type="ORF">KUTeg_011606</name>
</gene>
<evidence type="ECO:0000256" key="1">
    <source>
        <dbReference type="SAM" id="MobiDB-lite"/>
    </source>
</evidence>
<name>A0ABQ9EX43_TEGGR</name>
<proteinExistence type="predicted"/>
<feature type="compositionally biased region" description="Basic and acidic residues" evidence="1">
    <location>
        <begin position="115"/>
        <end position="124"/>
    </location>
</feature>
<evidence type="ECO:0000313" key="3">
    <source>
        <dbReference type="Proteomes" id="UP001217089"/>
    </source>
</evidence>
<comment type="caution">
    <text evidence="2">The sequence shown here is derived from an EMBL/GenBank/DDBJ whole genome shotgun (WGS) entry which is preliminary data.</text>
</comment>
<feature type="region of interest" description="Disordered" evidence="1">
    <location>
        <begin position="88"/>
        <end position="124"/>
    </location>
</feature>
<dbReference type="EMBL" id="JARBDR010000640">
    <property type="protein sequence ID" value="KAJ8309741.1"/>
    <property type="molecule type" value="Genomic_DNA"/>
</dbReference>
<protein>
    <submittedName>
        <fullName evidence="2">Uncharacterized protein</fullName>
    </submittedName>
</protein>
<feature type="region of interest" description="Disordered" evidence="1">
    <location>
        <begin position="1"/>
        <end position="21"/>
    </location>
</feature>
<evidence type="ECO:0000313" key="2">
    <source>
        <dbReference type="EMBL" id="KAJ8309741.1"/>
    </source>
</evidence>
<dbReference type="Proteomes" id="UP001217089">
    <property type="component" value="Unassembled WGS sequence"/>
</dbReference>
<organism evidence="2 3">
    <name type="scientific">Tegillarca granosa</name>
    <name type="common">Malaysian cockle</name>
    <name type="synonym">Anadara granosa</name>
    <dbReference type="NCBI Taxonomy" id="220873"/>
    <lineage>
        <taxon>Eukaryota</taxon>
        <taxon>Metazoa</taxon>
        <taxon>Spiralia</taxon>
        <taxon>Lophotrochozoa</taxon>
        <taxon>Mollusca</taxon>
        <taxon>Bivalvia</taxon>
        <taxon>Autobranchia</taxon>
        <taxon>Pteriomorphia</taxon>
        <taxon>Arcoida</taxon>
        <taxon>Arcoidea</taxon>
        <taxon>Arcidae</taxon>
        <taxon>Tegillarca</taxon>
    </lineage>
</organism>
<accession>A0ABQ9EX43</accession>
<keyword evidence="3" id="KW-1185">Reference proteome</keyword>
<reference evidence="2 3" key="1">
    <citation type="submission" date="2022-12" db="EMBL/GenBank/DDBJ databases">
        <title>Chromosome-level genome of Tegillarca granosa.</title>
        <authorList>
            <person name="Kim J."/>
        </authorList>
    </citation>
    <scope>NUCLEOTIDE SEQUENCE [LARGE SCALE GENOMIC DNA]</scope>
    <source>
        <strain evidence="2">Teg-2019</strain>
        <tissue evidence="2">Adductor muscle</tissue>
    </source>
</reference>